<evidence type="ECO:0000256" key="1">
    <source>
        <dbReference type="SAM" id="MobiDB-lite"/>
    </source>
</evidence>
<dbReference type="Proteomes" id="UP001396334">
    <property type="component" value="Unassembled WGS sequence"/>
</dbReference>
<feature type="region of interest" description="Disordered" evidence="1">
    <location>
        <begin position="26"/>
        <end position="49"/>
    </location>
</feature>
<name>A0ABR2Q7U2_9ROSI</name>
<accession>A0ABR2Q7U2</accession>
<sequence length="101" mass="10558">MELQEQVVVGTNTSAAVDTNQELSNVVSQNDESSTTHIPESNGTSDAAALDAVPPIIQDVVSSPVAVISQDVGDLTQPVSKGAVNQHHMVTRTHRKAIGSK</sequence>
<gene>
    <name evidence="2" type="ORF">V6N11_081827</name>
</gene>
<dbReference type="EMBL" id="JBBPBN010000044">
    <property type="protein sequence ID" value="KAK8996556.1"/>
    <property type="molecule type" value="Genomic_DNA"/>
</dbReference>
<evidence type="ECO:0000313" key="3">
    <source>
        <dbReference type="Proteomes" id="UP001396334"/>
    </source>
</evidence>
<keyword evidence="3" id="KW-1185">Reference proteome</keyword>
<evidence type="ECO:0000313" key="2">
    <source>
        <dbReference type="EMBL" id="KAK8996556.1"/>
    </source>
</evidence>
<comment type="caution">
    <text evidence="2">The sequence shown here is derived from an EMBL/GenBank/DDBJ whole genome shotgun (WGS) entry which is preliminary data.</text>
</comment>
<organism evidence="2 3">
    <name type="scientific">Hibiscus sabdariffa</name>
    <name type="common">roselle</name>
    <dbReference type="NCBI Taxonomy" id="183260"/>
    <lineage>
        <taxon>Eukaryota</taxon>
        <taxon>Viridiplantae</taxon>
        <taxon>Streptophyta</taxon>
        <taxon>Embryophyta</taxon>
        <taxon>Tracheophyta</taxon>
        <taxon>Spermatophyta</taxon>
        <taxon>Magnoliopsida</taxon>
        <taxon>eudicotyledons</taxon>
        <taxon>Gunneridae</taxon>
        <taxon>Pentapetalae</taxon>
        <taxon>rosids</taxon>
        <taxon>malvids</taxon>
        <taxon>Malvales</taxon>
        <taxon>Malvaceae</taxon>
        <taxon>Malvoideae</taxon>
        <taxon>Hibiscus</taxon>
    </lineage>
</organism>
<feature type="compositionally biased region" description="Polar residues" evidence="1">
    <location>
        <begin position="26"/>
        <end position="45"/>
    </location>
</feature>
<proteinExistence type="predicted"/>
<protein>
    <submittedName>
        <fullName evidence="2">Uncharacterized protein</fullName>
    </submittedName>
</protein>
<reference evidence="2 3" key="1">
    <citation type="journal article" date="2024" name="G3 (Bethesda)">
        <title>Genome assembly of Hibiscus sabdariffa L. provides insights into metabolisms of medicinal natural products.</title>
        <authorList>
            <person name="Kim T."/>
        </authorList>
    </citation>
    <scope>NUCLEOTIDE SEQUENCE [LARGE SCALE GENOMIC DNA]</scope>
    <source>
        <strain evidence="2">TK-2024</strain>
        <tissue evidence="2">Old leaves</tissue>
    </source>
</reference>